<reference evidence="1 2" key="1">
    <citation type="journal article" date="2018" name="Nat. Biotechnol.">
        <title>A standardized bacterial taxonomy based on genome phylogeny substantially revises the tree of life.</title>
        <authorList>
            <person name="Parks D.H."/>
            <person name="Chuvochina M."/>
            <person name="Waite D.W."/>
            <person name="Rinke C."/>
            <person name="Skarshewski A."/>
            <person name="Chaumeil P.A."/>
            <person name="Hugenholtz P."/>
        </authorList>
    </citation>
    <scope>NUCLEOTIDE SEQUENCE [LARGE SCALE GENOMIC DNA]</scope>
    <source>
        <strain evidence="1">UBA11482</strain>
    </source>
</reference>
<proteinExistence type="predicted"/>
<evidence type="ECO:0000313" key="2">
    <source>
        <dbReference type="Proteomes" id="UP000262954"/>
    </source>
</evidence>
<protein>
    <submittedName>
        <fullName evidence="1">Uncharacterized protein</fullName>
    </submittedName>
</protein>
<sequence length="167" mass="19422">METKTLLSVYPSESDADTFYVGYVYEVNENTMLMKLITTKGYESGFVTFFVDDIQKITMDGFYEKRIARLMKEYDLSYEELDKIPTTGNPIRDIIAYAQNKKTILTIITDNNGTIFCKNMELHNDYIFAEVYNEYGHENGRLYLNNDRIFSLCVESDAEKILQTLLS</sequence>
<gene>
    <name evidence="1" type="ORF">DDY73_03365</name>
</gene>
<dbReference type="AlphaFoldDB" id="A0A354M0I1"/>
<evidence type="ECO:0000313" key="1">
    <source>
        <dbReference type="EMBL" id="HBJ08020.1"/>
    </source>
</evidence>
<organism evidence="1 2">
    <name type="scientific">Coprobacter fastidiosus</name>
    <dbReference type="NCBI Taxonomy" id="1099853"/>
    <lineage>
        <taxon>Bacteria</taxon>
        <taxon>Pseudomonadati</taxon>
        <taxon>Bacteroidota</taxon>
        <taxon>Bacteroidia</taxon>
        <taxon>Bacteroidales</taxon>
        <taxon>Barnesiellaceae</taxon>
        <taxon>Coprobacter</taxon>
    </lineage>
</organism>
<dbReference type="EMBL" id="DNWC01000048">
    <property type="protein sequence ID" value="HBJ08020.1"/>
    <property type="molecule type" value="Genomic_DNA"/>
</dbReference>
<comment type="caution">
    <text evidence="1">The sequence shown here is derived from an EMBL/GenBank/DDBJ whole genome shotgun (WGS) entry which is preliminary data.</text>
</comment>
<dbReference type="Proteomes" id="UP000262954">
    <property type="component" value="Unassembled WGS sequence"/>
</dbReference>
<accession>A0A354M0I1</accession>
<name>A0A354M0I1_9BACT</name>